<feature type="transmembrane region" description="Helical" evidence="6">
    <location>
        <begin position="348"/>
        <end position="371"/>
    </location>
</feature>
<comment type="caution">
    <text evidence="7">The sequence shown here is derived from an EMBL/GenBank/DDBJ whole genome shotgun (WGS) entry which is preliminary data.</text>
</comment>
<protein>
    <recommendedName>
        <fullName evidence="6">Na(+)/H(+) antiporter NhaA</fullName>
    </recommendedName>
    <alternativeName>
        <fullName evidence="6">Sodium/proton antiporter NhaA</fullName>
    </alternativeName>
</protein>
<feature type="transmembrane region" description="Helical" evidence="6">
    <location>
        <begin position="421"/>
        <end position="439"/>
    </location>
</feature>
<sequence length="448" mass="47750">MIEQDRPGPHAATVGLPKELIDHVRPSFARFLRIEAAGGVVLLLCAVAAVLLSNSDFGQALSAFWDTWLGLRFGDLEAGRSLKAWINDGLMTLFFFLVALELKRELVLGEMRKPRMAALPMAAALGGMAGPAALFLALQWGTPTQRGWGIAMATDTAFVIACLALLGRRVPQSLRVFMLMLAIVDDVGAILVVAIGYSSGIDWHMLTLAALSVVLMRFMARVGIRQFSPYVLSGCALWLAIDASGLHATIAGVILGLMTPARRWVSDTRLYGILRQVVAHPAGRAGSGNTRDRKTLLIAELAARESLSPVERLQMALHPWVSFCVMPLFALANAGLQLSWEHARQPVAVAVFLGFVVGKPAGIVLFSWLALRAGLASRAPELGWRMLVGGGFLAGIGFTMALLIADLGLNGQVLDSAKMGIFLASLCSAGLGLALLLWASRPAGRAPG</sequence>
<keyword evidence="2 6" id="KW-1003">Cell membrane</keyword>
<evidence type="ECO:0000256" key="3">
    <source>
        <dbReference type="ARBA" id="ARBA00022692"/>
    </source>
</evidence>
<keyword evidence="3 6" id="KW-0812">Transmembrane</keyword>
<proteinExistence type="inferred from homology"/>
<dbReference type="HAMAP" id="MF_01844">
    <property type="entry name" value="NhaA"/>
    <property type="match status" value="1"/>
</dbReference>
<feature type="transmembrane region" description="Helical" evidence="6">
    <location>
        <begin position="317"/>
        <end position="336"/>
    </location>
</feature>
<keyword evidence="8" id="KW-1185">Reference proteome</keyword>
<comment type="function">
    <text evidence="6">Na(+)/H(+) antiporter that extrudes sodium in exchange for external protons.</text>
</comment>
<organism evidence="7 8">
    <name type="scientific">Roseateles flavus</name>
    <dbReference type="NCBI Taxonomy" id="3149041"/>
    <lineage>
        <taxon>Bacteria</taxon>
        <taxon>Pseudomonadati</taxon>
        <taxon>Pseudomonadota</taxon>
        <taxon>Betaproteobacteria</taxon>
        <taxon>Burkholderiales</taxon>
        <taxon>Sphaerotilaceae</taxon>
        <taxon>Roseateles</taxon>
    </lineage>
</organism>
<accession>A0ABV0GL58</accession>
<dbReference type="InterPro" id="IPR004670">
    <property type="entry name" value="NhaA"/>
</dbReference>
<evidence type="ECO:0000256" key="5">
    <source>
        <dbReference type="ARBA" id="ARBA00023136"/>
    </source>
</evidence>
<keyword evidence="6" id="KW-0813">Transport</keyword>
<feature type="transmembrane region" description="Helical" evidence="6">
    <location>
        <begin position="178"/>
        <end position="197"/>
    </location>
</feature>
<dbReference type="EMBL" id="JBDPZC010000018">
    <property type="protein sequence ID" value="MEO3715745.1"/>
    <property type="molecule type" value="Genomic_DNA"/>
</dbReference>
<keyword evidence="6" id="KW-0739">Sodium transport</keyword>
<dbReference type="RefSeq" id="WP_347613391.1">
    <property type="nucleotide sequence ID" value="NZ_JBDPZC010000018.1"/>
</dbReference>
<dbReference type="NCBIfam" id="TIGR00773">
    <property type="entry name" value="NhaA"/>
    <property type="match status" value="1"/>
</dbReference>
<comment type="catalytic activity">
    <reaction evidence="6">
        <text>Na(+)(in) + 2 H(+)(out) = Na(+)(out) + 2 H(+)(in)</text>
        <dbReference type="Rhea" id="RHEA:29251"/>
        <dbReference type="ChEBI" id="CHEBI:15378"/>
        <dbReference type="ChEBI" id="CHEBI:29101"/>
    </reaction>
</comment>
<evidence type="ECO:0000313" key="7">
    <source>
        <dbReference type="EMBL" id="MEO3715745.1"/>
    </source>
</evidence>
<reference evidence="7 8" key="1">
    <citation type="submission" date="2024-05" db="EMBL/GenBank/DDBJ databases">
        <title>Roseateles sp. 2.12 16S ribosomal RNA gene Genome sequencing and assembly.</title>
        <authorList>
            <person name="Woo H."/>
        </authorList>
    </citation>
    <scope>NUCLEOTIDE SEQUENCE [LARGE SCALE GENOMIC DNA]</scope>
    <source>
        <strain evidence="7 8">2.12</strain>
    </source>
</reference>
<dbReference type="PANTHER" id="PTHR30341">
    <property type="entry name" value="SODIUM ION/PROTON ANTIPORTER NHAA-RELATED"/>
    <property type="match status" value="1"/>
</dbReference>
<feature type="transmembrane region" description="Helical" evidence="6">
    <location>
        <begin position="122"/>
        <end position="141"/>
    </location>
</feature>
<keyword evidence="6" id="KW-0050">Antiport</keyword>
<keyword evidence="4 6" id="KW-1133">Transmembrane helix</keyword>
<name>A0ABV0GL58_9BURK</name>
<keyword evidence="5 6" id="KW-0472">Membrane</keyword>
<evidence type="ECO:0000256" key="4">
    <source>
        <dbReference type="ARBA" id="ARBA00022989"/>
    </source>
</evidence>
<dbReference type="Proteomes" id="UP001462640">
    <property type="component" value="Unassembled WGS sequence"/>
</dbReference>
<feature type="transmembrane region" description="Helical" evidence="6">
    <location>
        <begin position="147"/>
        <end position="166"/>
    </location>
</feature>
<evidence type="ECO:0000256" key="2">
    <source>
        <dbReference type="ARBA" id="ARBA00022475"/>
    </source>
</evidence>
<dbReference type="InterPro" id="IPR023171">
    <property type="entry name" value="Na/H_antiporter_dom_sf"/>
</dbReference>
<feature type="transmembrane region" description="Helical" evidence="6">
    <location>
        <begin position="31"/>
        <end position="52"/>
    </location>
</feature>
<feature type="transmembrane region" description="Helical" evidence="6">
    <location>
        <begin position="383"/>
        <end position="409"/>
    </location>
</feature>
<comment type="subcellular location">
    <subcellularLocation>
        <location evidence="1">Cell inner membrane</location>
        <topology evidence="1">Multi-pass membrane protein</topology>
    </subcellularLocation>
    <subcellularLocation>
        <location evidence="6">Cell membrane</location>
        <topology evidence="6">Multi-pass membrane protein</topology>
    </subcellularLocation>
</comment>
<feature type="transmembrane region" description="Helical" evidence="6">
    <location>
        <begin position="84"/>
        <end position="102"/>
    </location>
</feature>
<comment type="similarity">
    <text evidence="6">Belongs to the NhaA Na(+)/H(+) (TC 2.A.33) antiporter family.</text>
</comment>
<evidence type="ECO:0000256" key="6">
    <source>
        <dbReference type="HAMAP-Rule" id="MF_01844"/>
    </source>
</evidence>
<gene>
    <name evidence="6 7" type="primary">nhaA</name>
    <name evidence="7" type="ORF">ABDJ40_23475</name>
</gene>
<evidence type="ECO:0000313" key="8">
    <source>
        <dbReference type="Proteomes" id="UP001462640"/>
    </source>
</evidence>
<evidence type="ECO:0000256" key="1">
    <source>
        <dbReference type="ARBA" id="ARBA00004429"/>
    </source>
</evidence>
<dbReference type="Pfam" id="PF06965">
    <property type="entry name" value="Na_H_antiport_1"/>
    <property type="match status" value="1"/>
</dbReference>
<dbReference type="Gene3D" id="1.20.1530.10">
    <property type="entry name" value="Na+/H+ antiporter like domain"/>
    <property type="match status" value="1"/>
</dbReference>
<dbReference type="PANTHER" id="PTHR30341:SF0">
    <property type="entry name" value="NA(+)_H(+) ANTIPORTER NHAA"/>
    <property type="match status" value="1"/>
</dbReference>
<keyword evidence="6" id="KW-0915">Sodium</keyword>
<keyword evidence="6" id="KW-0406">Ion transport</keyword>
<feature type="transmembrane region" description="Helical" evidence="6">
    <location>
        <begin position="236"/>
        <end position="258"/>
    </location>
</feature>